<dbReference type="SUPFAM" id="SSF46924">
    <property type="entry name" value="RNA polymerase subunit RPB10"/>
    <property type="match status" value="1"/>
</dbReference>
<dbReference type="Gene3D" id="1.10.10.60">
    <property type="entry name" value="Homeodomain-like"/>
    <property type="match status" value="1"/>
</dbReference>
<evidence type="ECO:0000256" key="2">
    <source>
        <dbReference type="ARBA" id="ARBA00022723"/>
    </source>
</evidence>
<dbReference type="FunFam" id="1.10.10.60:FF:000024">
    <property type="entry name" value="DNA-directed RNA polymerases I, II, and III subunit"/>
    <property type="match status" value="1"/>
</dbReference>
<keyword evidence="4" id="KW-0804">Transcription</keyword>
<reference evidence="5" key="1">
    <citation type="journal article" date="2020" name="Nature">
        <title>Giant virus diversity and host interactions through global metagenomics.</title>
        <authorList>
            <person name="Schulz F."/>
            <person name="Roux S."/>
            <person name="Paez-Espino D."/>
            <person name="Jungbluth S."/>
            <person name="Walsh D.A."/>
            <person name="Denef V.J."/>
            <person name="McMahon K.D."/>
            <person name="Konstantinidis K.T."/>
            <person name="Eloe-Fadrosh E.A."/>
            <person name="Kyrpides N.C."/>
            <person name="Woyke T."/>
        </authorList>
    </citation>
    <scope>NUCLEOTIDE SEQUENCE</scope>
    <source>
        <strain evidence="5">GVMAG-M-3300023179-62</strain>
    </source>
</reference>
<keyword evidence="3" id="KW-0862">Zinc</keyword>
<protein>
    <recommendedName>
        <fullName evidence="6">DNA-directed RNA polymerase</fullName>
    </recommendedName>
</protein>
<dbReference type="EMBL" id="MN739858">
    <property type="protein sequence ID" value="QHT74817.1"/>
    <property type="molecule type" value="Genomic_DNA"/>
</dbReference>
<dbReference type="GO" id="GO:0006360">
    <property type="term" value="P:transcription by RNA polymerase I"/>
    <property type="evidence" value="ECO:0007669"/>
    <property type="project" value="TreeGrafter"/>
</dbReference>
<dbReference type="GO" id="GO:0003899">
    <property type="term" value="F:DNA-directed RNA polymerase activity"/>
    <property type="evidence" value="ECO:0007669"/>
    <property type="project" value="InterPro"/>
</dbReference>
<dbReference type="InterPro" id="IPR023580">
    <property type="entry name" value="RNA_pol_su_RPB10"/>
</dbReference>
<sequence>MCILPVRCYTCGKVIGGKWVPYQKHLSDGLSMKEALDKIELKKICCRRMIMGHVELIDSLLKYSQTN</sequence>
<evidence type="ECO:0008006" key="6">
    <source>
        <dbReference type="Google" id="ProtNLM"/>
    </source>
</evidence>
<organism evidence="5">
    <name type="scientific">viral metagenome</name>
    <dbReference type="NCBI Taxonomy" id="1070528"/>
    <lineage>
        <taxon>unclassified sequences</taxon>
        <taxon>metagenomes</taxon>
        <taxon>organismal metagenomes</taxon>
    </lineage>
</organism>
<dbReference type="Pfam" id="PF01194">
    <property type="entry name" value="RNA_pol_N"/>
    <property type="match status" value="1"/>
</dbReference>
<dbReference type="PANTHER" id="PTHR23431:SF3">
    <property type="entry name" value="DNA-DIRECTED RNA POLYMERASES I, II, AND III SUBUNIT RPABC5"/>
    <property type="match status" value="1"/>
</dbReference>
<dbReference type="PIRSF" id="PIRSF005653">
    <property type="entry name" value="RNA_pol_N/8_sub"/>
    <property type="match status" value="1"/>
</dbReference>
<dbReference type="GO" id="GO:0005736">
    <property type="term" value="C:RNA polymerase I complex"/>
    <property type="evidence" value="ECO:0007669"/>
    <property type="project" value="TreeGrafter"/>
</dbReference>
<evidence type="ECO:0000313" key="5">
    <source>
        <dbReference type="EMBL" id="QHT74817.1"/>
    </source>
</evidence>
<dbReference type="PANTHER" id="PTHR23431">
    <property type="entry name" value="DNA-DIRECTED RNA POLYMERASES I, II, AND III SUBUNIT RPABC5 FAMILY MEMBER"/>
    <property type="match status" value="1"/>
</dbReference>
<dbReference type="GO" id="GO:0005666">
    <property type="term" value="C:RNA polymerase III complex"/>
    <property type="evidence" value="ECO:0007669"/>
    <property type="project" value="TreeGrafter"/>
</dbReference>
<keyword evidence="1" id="KW-0240">DNA-directed RNA polymerase</keyword>
<accession>A0A6C0H334</accession>
<keyword evidence="2" id="KW-0479">Metal-binding</keyword>
<evidence type="ECO:0000256" key="4">
    <source>
        <dbReference type="ARBA" id="ARBA00023163"/>
    </source>
</evidence>
<dbReference type="NCBIfam" id="NF003089">
    <property type="entry name" value="PRK04016.1"/>
    <property type="match status" value="1"/>
</dbReference>
<dbReference type="GO" id="GO:0003677">
    <property type="term" value="F:DNA binding"/>
    <property type="evidence" value="ECO:0007669"/>
    <property type="project" value="InterPro"/>
</dbReference>
<evidence type="ECO:0000256" key="1">
    <source>
        <dbReference type="ARBA" id="ARBA00022478"/>
    </source>
</evidence>
<dbReference type="AlphaFoldDB" id="A0A6C0H334"/>
<proteinExistence type="predicted"/>
<dbReference type="InterPro" id="IPR000268">
    <property type="entry name" value="RPABC5/Rpb10"/>
</dbReference>
<dbReference type="GO" id="GO:0042797">
    <property type="term" value="P:tRNA transcription by RNA polymerase III"/>
    <property type="evidence" value="ECO:0007669"/>
    <property type="project" value="TreeGrafter"/>
</dbReference>
<dbReference type="GO" id="GO:0008270">
    <property type="term" value="F:zinc ion binding"/>
    <property type="evidence" value="ECO:0007669"/>
    <property type="project" value="TreeGrafter"/>
</dbReference>
<evidence type="ECO:0000256" key="3">
    <source>
        <dbReference type="ARBA" id="ARBA00022833"/>
    </source>
</evidence>
<dbReference type="GO" id="GO:0005665">
    <property type="term" value="C:RNA polymerase II, core complex"/>
    <property type="evidence" value="ECO:0007669"/>
    <property type="project" value="TreeGrafter"/>
</dbReference>
<dbReference type="GO" id="GO:0006366">
    <property type="term" value="P:transcription by RNA polymerase II"/>
    <property type="evidence" value="ECO:0007669"/>
    <property type="project" value="TreeGrafter"/>
</dbReference>
<name>A0A6C0H334_9ZZZZ</name>